<name>A0AA48M403_9BACL</name>
<dbReference type="PROSITE" id="PS51352">
    <property type="entry name" value="THIOREDOXIN_2"/>
    <property type="match status" value="1"/>
</dbReference>
<proteinExistence type="predicted"/>
<dbReference type="AlphaFoldDB" id="A0AA48M403"/>
<evidence type="ECO:0000259" key="1">
    <source>
        <dbReference type="PROSITE" id="PS51352"/>
    </source>
</evidence>
<dbReference type="InterPro" id="IPR013766">
    <property type="entry name" value="Thioredoxin_domain"/>
</dbReference>
<dbReference type="RefSeq" id="WP_304414902.1">
    <property type="nucleotide sequence ID" value="NZ_OY569118.1"/>
</dbReference>
<protein>
    <submittedName>
        <fullName evidence="2">Thiol reductase thioredoxin</fullName>
    </submittedName>
</protein>
<dbReference type="Pfam" id="PF00085">
    <property type="entry name" value="Thioredoxin"/>
    <property type="match status" value="1"/>
</dbReference>
<gene>
    <name evidence="2" type="ORF">BSPP4475_00810</name>
</gene>
<dbReference type="KEGG" id="bayd:BSPP4475_00810"/>
<dbReference type="SUPFAM" id="SSF52833">
    <property type="entry name" value="Thioredoxin-like"/>
    <property type="match status" value="1"/>
</dbReference>
<keyword evidence="3" id="KW-1185">Reference proteome</keyword>
<dbReference type="InterPro" id="IPR036249">
    <property type="entry name" value="Thioredoxin-like_sf"/>
</dbReference>
<feature type="domain" description="Thioredoxin" evidence="1">
    <location>
        <begin position="16"/>
        <end position="121"/>
    </location>
</feature>
<evidence type="ECO:0000313" key="2">
    <source>
        <dbReference type="EMBL" id="CAJ1000864.1"/>
    </source>
</evidence>
<accession>A0AA48M403</accession>
<sequence length="131" mass="14615">MQDGFKRRWKWIVSLISCAVAAIVFWAGASANQTKVVYVFSESCGYCTTFTPTFEQVIREFPQWQVERLDVHDKRDLAEAERLGAEVTPTVFVVQGGEVAGKLEGAVSATAFRRFLQKHLTKPLSGKSNGE</sequence>
<dbReference type="Proteomes" id="UP001189619">
    <property type="component" value="Chromosome"/>
</dbReference>
<dbReference type="EMBL" id="OY569118">
    <property type="protein sequence ID" value="CAJ1000864.1"/>
    <property type="molecule type" value="Genomic_DNA"/>
</dbReference>
<dbReference type="Gene3D" id="3.40.30.10">
    <property type="entry name" value="Glutaredoxin"/>
    <property type="match status" value="1"/>
</dbReference>
<evidence type="ECO:0000313" key="3">
    <source>
        <dbReference type="Proteomes" id="UP001189619"/>
    </source>
</evidence>
<reference evidence="2" key="1">
    <citation type="submission" date="2023-07" db="EMBL/GenBank/DDBJ databases">
        <authorList>
            <person name="Ivanov I."/>
            <person name="Teneva D."/>
            <person name="Stoikov I."/>
        </authorList>
    </citation>
    <scope>NUCLEOTIDE SEQUENCE</scope>
    <source>
        <strain evidence="2">4475</strain>
    </source>
</reference>
<organism evidence="2 3">
    <name type="scientific">Brevibacillus aydinogluensis</name>
    <dbReference type="NCBI Taxonomy" id="927786"/>
    <lineage>
        <taxon>Bacteria</taxon>
        <taxon>Bacillati</taxon>
        <taxon>Bacillota</taxon>
        <taxon>Bacilli</taxon>
        <taxon>Bacillales</taxon>
        <taxon>Paenibacillaceae</taxon>
        <taxon>Brevibacillus</taxon>
    </lineage>
</organism>
<dbReference type="CDD" id="cd02947">
    <property type="entry name" value="TRX_family"/>
    <property type="match status" value="1"/>
</dbReference>